<organism evidence="8">
    <name type="scientific">marine metagenome</name>
    <dbReference type="NCBI Taxonomy" id="408172"/>
    <lineage>
        <taxon>unclassified sequences</taxon>
        <taxon>metagenomes</taxon>
        <taxon>ecological metagenomes</taxon>
    </lineage>
</organism>
<feature type="region of interest" description="Disordered" evidence="5">
    <location>
        <begin position="1"/>
        <end position="21"/>
    </location>
</feature>
<dbReference type="Gene3D" id="3.90.226.10">
    <property type="entry name" value="2-enoyl-CoA Hydratase, Chain A, domain 1"/>
    <property type="match status" value="1"/>
</dbReference>
<gene>
    <name evidence="8" type="ORF">METZ01_LOCUS216047</name>
</gene>
<feature type="compositionally biased region" description="Basic and acidic residues" evidence="5">
    <location>
        <begin position="1"/>
        <end position="16"/>
    </location>
</feature>
<dbReference type="Gene3D" id="3.30.750.44">
    <property type="match status" value="1"/>
</dbReference>
<sequence length="443" mass="49166">MSRDIRSRDHSADHYYRSAPQDEAGQGRSFQLLRGLFLVTGAIATLALSFFYLSPTPGEAKEDADFPLLFRSIDRRLKESYVDLGRIDPQPLLRKAFTAIEFSADDIYIEDSDPGNPYIPVHIGDKTSVFTLKDNMSRGESVELIEKVFSFLSNYYSGEKSLNDIRYSAANNYLSGIDPHTLVFTPQRYEEFAVQIQGEIFGVGMMVGTDDTGKLQVKQVLKNTPAQKAGFKRDDIIAKINDESTVNMTVQEAVQKIRGKRNTEITLTVKRKGGKDNKEIETIPIPVKRDRVEIKSVESKLLKDWNLEGKGPWKGGVGYIHATNFDRNTYKSLRSNLNQLRKDNGGKPLAGLILDLRNNSGGLLSQAISMTDAFLSRGDVVAQAYKDKEPVYRTAKAANTEPPYPLILLADEASASAAEIVIGALQKNNRAIVIGTRTFGKGS</sequence>
<reference evidence="8" key="1">
    <citation type="submission" date="2018-05" db="EMBL/GenBank/DDBJ databases">
        <authorList>
            <person name="Lanie J.A."/>
            <person name="Ng W.-L."/>
            <person name="Kazmierczak K.M."/>
            <person name="Andrzejewski T.M."/>
            <person name="Davidsen T.M."/>
            <person name="Wayne K.J."/>
            <person name="Tettelin H."/>
            <person name="Glass J.I."/>
            <person name="Rusch D."/>
            <person name="Podicherti R."/>
            <person name="Tsui H.-C.T."/>
            <person name="Winkler M.E."/>
        </authorList>
    </citation>
    <scope>NUCLEOTIDE SEQUENCE</scope>
</reference>
<dbReference type="InterPro" id="IPR001478">
    <property type="entry name" value="PDZ"/>
</dbReference>
<evidence type="ECO:0000256" key="5">
    <source>
        <dbReference type="SAM" id="MobiDB-lite"/>
    </source>
</evidence>
<dbReference type="GO" id="GO:0007165">
    <property type="term" value="P:signal transduction"/>
    <property type="evidence" value="ECO:0007669"/>
    <property type="project" value="TreeGrafter"/>
</dbReference>
<dbReference type="PROSITE" id="PS50106">
    <property type="entry name" value="PDZ"/>
    <property type="match status" value="1"/>
</dbReference>
<evidence type="ECO:0000256" key="1">
    <source>
        <dbReference type="ARBA" id="ARBA00009179"/>
    </source>
</evidence>
<evidence type="ECO:0000313" key="8">
    <source>
        <dbReference type="EMBL" id="SVB63193.1"/>
    </source>
</evidence>
<dbReference type="InterPro" id="IPR004447">
    <property type="entry name" value="Peptidase_S41A"/>
</dbReference>
<dbReference type="InterPro" id="IPR005151">
    <property type="entry name" value="Tail-specific_protease"/>
</dbReference>
<dbReference type="PANTHER" id="PTHR32060:SF30">
    <property type="entry name" value="CARBOXY-TERMINAL PROCESSING PROTEASE CTPA"/>
    <property type="match status" value="1"/>
</dbReference>
<dbReference type="Pfam" id="PF00595">
    <property type="entry name" value="PDZ"/>
    <property type="match status" value="1"/>
</dbReference>
<keyword evidence="6" id="KW-1133">Transmembrane helix</keyword>
<feature type="transmembrane region" description="Helical" evidence="6">
    <location>
        <begin position="35"/>
        <end position="53"/>
    </location>
</feature>
<evidence type="ECO:0000256" key="6">
    <source>
        <dbReference type="SAM" id="Phobius"/>
    </source>
</evidence>
<keyword evidence="4" id="KW-0720">Serine protease</keyword>
<comment type="similarity">
    <text evidence="1">Belongs to the peptidase S41A family.</text>
</comment>
<name>A0A382FLV2_9ZZZZ</name>
<keyword evidence="6" id="KW-0812">Transmembrane</keyword>
<feature type="domain" description="PDZ" evidence="7">
    <location>
        <begin position="197"/>
        <end position="258"/>
    </location>
</feature>
<dbReference type="SMART" id="SM00228">
    <property type="entry name" value="PDZ"/>
    <property type="match status" value="1"/>
</dbReference>
<dbReference type="NCBIfam" id="TIGR00225">
    <property type="entry name" value="prc"/>
    <property type="match status" value="1"/>
</dbReference>
<keyword evidence="3" id="KW-0378">Hydrolase</keyword>
<accession>A0A382FLV2</accession>
<dbReference type="InterPro" id="IPR036034">
    <property type="entry name" value="PDZ_sf"/>
</dbReference>
<feature type="non-terminal residue" evidence="8">
    <location>
        <position position="443"/>
    </location>
</feature>
<dbReference type="AlphaFoldDB" id="A0A382FLV2"/>
<evidence type="ECO:0000256" key="2">
    <source>
        <dbReference type="ARBA" id="ARBA00022670"/>
    </source>
</evidence>
<keyword evidence="6" id="KW-0472">Membrane</keyword>
<dbReference type="SUPFAM" id="SSF50156">
    <property type="entry name" value="PDZ domain-like"/>
    <property type="match status" value="1"/>
</dbReference>
<dbReference type="GO" id="GO:0008236">
    <property type="term" value="F:serine-type peptidase activity"/>
    <property type="evidence" value="ECO:0007669"/>
    <property type="project" value="UniProtKB-KW"/>
</dbReference>
<dbReference type="GO" id="GO:0004175">
    <property type="term" value="F:endopeptidase activity"/>
    <property type="evidence" value="ECO:0007669"/>
    <property type="project" value="TreeGrafter"/>
</dbReference>
<dbReference type="GO" id="GO:0006508">
    <property type="term" value="P:proteolysis"/>
    <property type="evidence" value="ECO:0007669"/>
    <property type="project" value="UniProtKB-KW"/>
</dbReference>
<dbReference type="EMBL" id="UINC01050343">
    <property type="protein sequence ID" value="SVB63193.1"/>
    <property type="molecule type" value="Genomic_DNA"/>
</dbReference>
<evidence type="ECO:0000256" key="4">
    <source>
        <dbReference type="ARBA" id="ARBA00022825"/>
    </source>
</evidence>
<keyword evidence="2" id="KW-0645">Protease</keyword>
<proteinExistence type="inferred from homology"/>
<dbReference type="PANTHER" id="PTHR32060">
    <property type="entry name" value="TAIL-SPECIFIC PROTEASE"/>
    <property type="match status" value="1"/>
</dbReference>
<dbReference type="SMART" id="SM00245">
    <property type="entry name" value="TSPc"/>
    <property type="match status" value="1"/>
</dbReference>
<dbReference type="Pfam" id="PF03572">
    <property type="entry name" value="Peptidase_S41"/>
    <property type="match status" value="1"/>
</dbReference>
<protein>
    <recommendedName>
        <fullName evidence="7">PDZ domain-containing protein</fullName>
    </recommendedName>
</protein>
<dbReference type="SUPFAM" id="SSF52096">
    <property type="entry name" value="ClpP/crotonase"/>
    <property type="match status" value="1"/>
</dbReference>
<dbReference type="InterPro" id="IPR029045">
    <property type="entry name" value="ClpP/crotonase-like_dom_sf"/>
</dbReference>
<evidence type="ECO:0000256" key="3">
    <source>
        <dbReference type="ARBA" id="ARBA00022801"/>
    </source>
</evidence>
<evidence type="ECO:0000259" key="7">
    <source>
        <dbReference type="PROSITE" id="PS50106"/>
    </source>
</evidence>
<dbReference type="CDD" id="cd06782">
    <property type="entry name" value="cpPDZ_CPP-like"/>
    <property type="match status" value="1"/>
</dbReference>
<dbReference type="Gene3D" id="2.30.42.10">
    <property type="match status" value="1"/>
</dbReference>
<dbReference type="GO" id="GO:0030288">
    <property type="term" value="C:outer membrane-bounded periplasmic space"/>
    <property type="evidence" value="ECO:0007669"/>
    <property type="project" value="TreeGrafter"/>
</dbReference>